<dbReference type="RefSeq" id="WP_133206760.1">
    <property type="nucleotide sequence ID" value="NZ_SMRU01000046.1"/>
</dbReference>
<evidence type="ECO:0000313" key="2">
    <source>
        <dbReference type="EMBL" id="TDF88341.1"/>
    </source>
</evidence>
<accession>A0A4R5K682</accession>
<organism evidence="2 3">
    <name type="scientific">Arthrobacter terricola</name>
    <dbReference type="NCBI Taxonomy" id="2547396"/>
    <lineage>
        <taxon>Bacteria</taxon>
        <taxon>Bacillati</taxon>
        <taxon>Actinomycetota</taxon>
        <taxon>Actinomycetes</taxon>
        <taxon>Micrococcales</taxon>
        <taxon>Micrococcaceae</taxon>
        <taxon>Arthrobacter</taxon>
    </lineage>
</organism>
<sequence>MLALQPRQRVGHDILLARHGHHISSMRFDRANDRIVAVLDDGSVDTAPNLISPALKMPETFRSILRSDWKLILVASTAMLAIGALAMMLSFGMIGTMTDQQLRDLAITYTSY</sequence>
<proteinExistence type="predicted"/>
<evidence type="ECO:0000313" key="3">
    <source>
        <dbReference type="Proteomes" id="UP000295511"/>
    </source>
</evidence>
<feature type="transmembrane region" description="Helical" evidence="1">
    <location>
        <begin position="71"/>
        <end position="94"/>
    </location>
</feature>
<comment type="caution">
    <text evidence="2">The sequence shown here is derived from an EMBL/GenBank/DDBJ whole genome shotgun (WGS) entry which is preliminary data.</text>
</comment>
<name>A0A4R5K682_9MICC</name>
<evidence type="ECO:0000256" key="1">
    <source>
        <dbReference type="SAM" id="Phobius"/>
    </source>
</evidence>
<gene>
    <name evidence="2" type="ORF">E1809_23960</name>
</gene>
<dbReference type="AlphaFoldDB" id="A0A4R5K682"/>
<keyword evidence="3" id="KW-1185">Reference proteome</keyword>
<keyword evidence="1" id="KW-0472">Membrane</keyword>
<keyword evidence="1" id="KW-0812">Transmembrane</keyword>
<dbReference type="OrthoDB" id="4941598at2"/>
<dbReference type="EMBL" id="SMRU01000046">
    <property type="protein sequence ID" value="TDF88341.1"/>
    <property type="molecule type" value="Genomic_DNA"/>
</dbReference>
<reference evidence="2 3" key="1">
    <citation type="submission" date="2019-03" db="EMBL/GenBank/DDBJ databases">
        <title>Whole genome sequence of Arthrobacter sp JH1-1.</title>
        <authorList>
            <person name="Trinh H.N."/>
        </authorList>
    </citation>
    <scope>NUCLEOTIDE SEQUENCE [LARGE SCALE GENOMIC DNA]</scope>
    <source>
        <strain evidence="2 3">JH1-1</strain>
    </source>
</reference>
<keyword evidence="1" id="KW-1133">Transmembrane helix</keyword>
<dbReference type="Proteomes" id="UP000295511">
    <property type="component" value="Unassembled WGS sequence"/>
</dbReference>
<protein>
    <submittedName>
        <fullName evidence="2">Uncharacterized protein</fullName>
    </submittedName>
</protein>